<evidence type="ECO:0000256" key="1">
    <source>
        <dbReference type="ARBA" id="ARBA00001946"/>
    </source>
</evidence>
<dbReference type="Proteomes" id="UP000094043">
    <property type="component" value="Chromosome 4"/>
</dbReference>
<dbReference type="InterPro" id="IPR007651">
    <property type="entry name" value="Lipin_N"/>
</dbReference>
<dbReference type="GO" id="GO:0008195">
    <property type="term" value="F:phosphatidate phosphatase activity"/>
    <property type="evidence" value="ECO:0007669"/>
    <property type="project" value="UniProtKB-EC"/>
</dbReference>
<evidence type="ECO:0000256" key="2">
    <source>
        <dbReference type="ARBA" id="ARBA00005476"/>
    </source>
</evidence>
<dbReference type="SUPFAM" id="SSF56784">
    <property type="entry name" value="HAD-like"/>
    <property type="match status" value="1"/>
</dbReference>
<dbReference type="InterPro" id="IPR036412">
    <property type="entry name" value="HAD-like_sf"/>
</dbReference>
<comment type="similarity">
    <text evidence="2">Belongs to the lipin family.</text>
</comment>
<dbReference type="GO" id="GO:0009062">
    <property type="term" value="P:fatty acid catabolic process"/>
    <property type="evidence" value="ECO:0007669"/>
    <property type="project" value="TreeGrafter"/>
</dbReference>
<dbReference type="InterPro" id="IPR023214">
    <property type="entry name" value="HAD_sf"/>
</dbReference>
<evidence type="ECO:0000256" key="5">
    <source>
        <dbReference type="ARBA" id="ARBA00022801"/>
    </source>
</evidence>
<name>A0A1E3IC87_9TREE</name>
<dbReference type="EMBL" id="CP143787">
    <property type="protein sequence ID" value="WVN88783.1"/>
    <property type="molecule type" value="Genomic_DNA"/>
</dbReference>
<feature type="region of interest" description="Disordered" evidence="6">
    <location>
        <begin position="325"/>
        <end position="364"/>
    </location>
</feature>
<feature type="region of interest" description="Disordered" evidence="6">
    <location>
        <begin position="111"/>
        <end position="140"/>
    </location>
</feature>
<dbReference type="KEGG" id="cdep:91088206"/>
<dbReference type="PANTHER" id="PTHR12181">
    <property type="entry name" value="LIPIN"/>
    <property type="match status" value="1"/>
</dbReference>
<gene>
    <name evidence="7" type="ORF">L203_103996</name>
</gene>
<feature type="compositionally biased region" description="Acidic residues" evidence="6">
    <location>
        <begin position="1013"/>
        <end position="1030"/>
    </location>
</feature>
<sequence>MQYLSKAYNYYSGINPATLSGAIDVIVVRHVEADGNVTLSSSPFHVRFGKLQVLRAAEKRVTIRLPNNLPAPHVAPFSMKVGETGEAFFVVETDEQVPEDLLTSPVVMPTEAELPTSSSPPDEYGGETEQGNSFTHEPFGQTEQQVPHETPLQEVDFLDLNAGSETPRIENSTGSTSKSILNTATSLLPSIGFNSLPNLHLQEPNQAGPHSNDEANAKRKDDDEPVISTTTQEPNPMSAEPGESTGLPGRNHKLESIKAGENAATAEGALPKISPGEGEGPEVLYGRDVVLDMEGYHSSQNKDSQQEHDPSVEAFIQDLLASVQPNLEERPRPRKSLSAGVELPSLDTELDDEETMPVETPKQSLPEVDLPASLAAMGIHAGRSLSERMDRGQSEPPQLQDELPHPLDAAGAKAAMEMEWDWGRRRPVDHATKPQGQSSGKLKNVEENPYIFVFEIRDCTHAFELSVCKDFGENTTEASQEASFVKNRLTFQTFVENPRVVDDPNVVVRYNNMYFTWSTGYRLLYVLAMYRRTLAPPFASASSPTLPALSGIGTDNAQPQRSSGYGWSRWWRRGQSSGQVSAGQSETAPASTTPVPTSPVPEPQSETTIVSQTTNRERERHYAKTLRLSSDQLQQLHLKPGPNTIQFSVTSSYSGMATCTARIFLWEDTDQIVISDIDGTITKSDALGHVFAAIGRDWTHLGIAQLYTDICNNGYKLLYLTSRAIGQADTTREYLRSIIQGSYRMPEGPVLMSPDRLMASLRREVIMRKPELFKMACLRDIQRLFGMQAKEAFFAGFGNRITDAMSYRSVGIETSKIYTIDSTGVVKTELLSAAGHKGSYIQLNDLVNEVFPPVSTKFKPKFTEFNYWRDPIPDIPIPDLTPPSPALSARSDTSGRLSVLGKITGIGRRSSRATIGPNGVGSQPDPSSRPSSPLIAPSWTSDDVSEAEYEEGGEFDTKSVTSMPGSFKDKNGSHFHDGVFANQTSTSQPTHTDEEEKKGGKSENNVHKSDKEEEHEEGDYDDDAIFDDDILAAGEMQHVPF</sequence>
<evidence type="ECO:0000313" key="8">
    <source>
        <dbReference type="Proteomes" id="UP000094043"/>
    </source>
</evidence>
<organism evidence="7 8">
    <name type="scientific">Cryptococcus depauperatus CBS 7841</name>
    <dbReference type="NCBI Taxonomy" id="1295531"/>
    <lineage>
        <taxon>Eukaryota</taxon>
        <taxon>Fungi</taxon>
        <taxon>Dikarya</taxon>
        <taxon>Basidiomycota</taxon>
        <taxon>Agaricomycotina</taxon>
        <taxon>Tremellomycetes</taxon>
        <taxon>Tremellales</taxon>
        <taxon>Cryptococcaceae</taxon>
        <taxon>Cryptococcus</taxon>
    </lineage>
</organism>
<reference evidence="7" key="2">
    <citation type="journal article" date="2022" name="Elife">
        <title>Obligate sexual reproduction of a homothallic fungus closely related to the Cryptococcus pathogenic species complex.</title>
        <authorList>
            <person name="Passer A.R."/>
            <person name="Clancey S.A."/>
            <person name="Shea T."/>
            <person name="David-Palma M."/>
            <person name="Averette A.F."/>
            <person name="Boekhout T."/>
            <person name="Porcel B.M."/>
            <person name="Nowrousian M."/>
            <person name="Cuomo C.A."/>
            <person name="Sun S."/>
            <person name="Heitman J."/>
            <person name="Coelho M.A."/>
        </authorList>
    </citation>
    <scope>NUCLEOTIDE SEQUENCE</scope>
    <source>
        <strain evidence="7">CBS 7841</strain>
    </source>
</reference>
<feature type="compositionally biased region" description="Basic and acidic residues" evidence="6">
    <location>
        <begin position="967"/>
        <end position="977"/>
    </location>
</feature>
<dbReference type="Gene3D" id="3.40.50.1000">
    <property type="entry name" value="HAD superfamily/HAD-like"/>
    <property type="match status" value="1"/>
</dbReference>
<feature type="region of interest" description="Disordered" evidence="6">
    <location>
        <begin position="386"/>
        <end position="405"/>
    </location>
</feature>
<dbReference type="AlphaFoldDB" id="A0A1E3IC87"/>
<dbReference type="Pfam" id="PF04571">
    <property type="entry name" value="Lipin_N"/>
    <property type="match status" value="1"/>
</dbReference>
<dbReference type="RefSeq" id="XP_066069483.1">
    <property type="nucleotide sequence ID" value="XM_066213386.1"/>
</dbReference>
<feature type="compositionally biased region" description="Low complexity" evidence="6">
    <location>
        <begin position="922"/>
        <end position="933"/>
    </location>
</feature>
<dbReference type="EC" id="3.1.3.4" evidence="3"/>
<feature type="compositionally biased region" description="Basic and acidic residues" evidence="6">
    <location>
        <begin position="211"/>
        <end position="222"/>
    </location>
</feature>
<evidence type="ECO:0000313" key="7">
    <source>
        <dbReference type="EMBL" id="WVN88783.1"/>
    </source>
</evidence>
<reference evidence="7" key="3">
    <citation type="submission" date="2024-01" db="EMBL/GenBank/DDBJ databases">
        <authorList>
            <person name="Coelho M.A."/>
            <person name="David-Palma M."/>
            <person name="Shea T."/>
            <person name="Sun S."/>
            <person name="Cuomo C.A."/>
            <person name="Heitman J."/>
        </authorList>
    </citation>
    <scope>NUCLEOTIDE SEQUENCE</scope>
    <source>
        <strain evidence="7">CBS 7841</strain>
    </source>
</reference>
<dbReference type="InterPro" id="IPR031315">
    <property type="entry name" value="LNS2/PITP"/>
</dbReference>
<evidence type="ECO:0000256" key="4">
    <source>
        <dbReference type="ARBA" id="ARBA00022553"/>
    </source>
</evidence>
<keyword evidence="8" id="KW-1185">Reference proteome</keyword>
<dbReference type="Pfam" id="PF16876">
    <property type="entry name" value="Lipin_mid"/>
    <property type="match status" value="1"/>
</dbReference>
<dbReference type="SMART" id="SM00775">
    <property type="entry name" value="LNS2"/>
    <property type="match status" value="1"/>
</dbReference>
<feature type="compositionally biased region" description="Polar residues" evidence="6">
    <location>
        <begin position="195"/>
        <end position="209"/>
    </location>
</feature>
<dbReference type="Pfam" id="PF08235">
    <property type="entry name" value="LNS2"/>
    <property type="match status" value="1"/>
</dbReference>
<dbReference type="GO" id="GO:0019432">
    <property type="term" value="P:triglyceride biosynthetic process"/>
    <property type="evidence" value="ECO:0007669"/>
    <property type="project" value="TreeGrafter"/>
</dbReference>
<proteinExistence type="inferred from homology"/>
<dbReference type="GeneID" id="91088206"/>
<feature type="compositionally biased region" description="Low complexity" evidence="6">
    <location>
        <begin position="578"/>
        <end position="595"/>
    </location>
</feature>
<feature type="region of interest" description="Disordered" evidence="6">
    <location>
        <begin position="578"/>
        <end position="616"/>
    </location>
</feature>
<keyword evidence="5" id="KW-0378">Hydrolase</keyword>
<dbReference type="FunFam" id="3.40.50.1000:FF:000063">
    <property type="entry name" value="Nuclear elongation and deformation protein"/>
    <property type="match status" value="1"/>
</dbReference>
<dbReference type="VEuPathDB" id="FungiDB:L203_04556"/>
<evidence type="ECO:0000256" key="3">
    <source>
        <dbReference type="ARBA" id="ARBA00012638"/>
    </source>
</evidence>
<dbReference type="InterPro" id="IPR013209">
    <property type="entry name" value="LNS2"/>
</dbReference>
<feature type="compositionally biased region" description="Polar residues" evidence="6">
    <location>
        <begin position="129"/>
        <end position="140"/>
    </location>
</feature>
<accession>A0A1E3IC87</accession>
<feature type="compositionally biased region" description="Polar residues" evidence="6">
    <location>
        <begin position="981"/>
        <end position="990"/>
    </location>
</feature>
<dbReference type="PANTHER" id="PTHR12181:SF12">
    <property type="entry name" value="PHOSPHATIDATE PHOSPHATASE"/>
    <property type="match status" value="1"/>
</dbReference>
<feature type="compositionally biased region" description="Basic and acidic residues" evidence="6">
    <location>
        <begin position="991"/>
        <end position="1012"/>
    </location>
</feature>
<feature type="compositionally biased region" description="Pro residues" evidence="6">
    <location>
        <begin position="874"/>
        <end position="885"/>
    </location>
</feature>
<dbReference type="InterPro" id="IPR031703">
    <property type="entry name" value="Lipin_mid"/>
</dbReference>
<keyword evidence="4" id="KW-0597">Phosphoprotein</keyword>
<feature type="region of interest" description="Disordered" evidence="6">
    <location>
        <begin position="874"/>
        <end position="1041"/>
    </location>
</feature>
<reference evidence="7" key="1">
    <citation type="submission" date="2016-06" db="EMBL/GenBank/DDBJ databases">
        <authorList>
            <person name="Cuomo C."/>
            <person name="Litvintseva A."/>
            <person name="Heitman J."/>
            <person name="Chen Y."/>
            <person name="Sun S."/>
            <person name="Springer D."/>
            <person name="Dromer F."/>
            <person name="Young S."/>
            <person name="Zeng Q."/>
            <person name="Chapman S."/>
            <person name="Gujja S."/>
            <person name="Saif S."/>
            <person name="Birren B."/>
        </authorList>
    </citation>
    <scope>NUCLEOTIDE SEQUENCE</scope>
    <source>
        <strain evidence="7">CBS 7841</strain>
    </source>
</reference>
<feature type="region of interest" description="Disordered" evidence="6">
    <location>
        <begin position="195"/>
        <end position="248"/>
    </location>
</feature>
<dbReference type="OrthoDB" id="4567at2759"/>
<dbReference type="InterPro" id="IPR026058">
    <property type="entry name" value="LIPIN"/>
</dbReference>
<dbReference type="GO" id="GO:0005634">
    <property type="term" value="C:nucleus"/>
    <property type="evidence" value="ECO:0007669"/>
    <property type="project" value="TreeGrafter"/>
</dbReference>
<feature type="compositionally biased region" description="Acidic residues" evidence="6">
    <location>
        <begin position="943"/>
        <end position="954"/>
    </location>
</feature>
<comment type="cofactor">
    <cofactor evidence="1">
        <name>Mg(2+)</name>
        <dbReference type="ChEBI" id="CHEBI:18420"/>
    </cofactor>
</comment>
<protein>
    <recommendedName>
        <fullName evidence="3">phosphatidate phosphatase</fullName>
        <ecNumber evidence="3">3.1.3.4</ecNumber>
    </recommendedName>
</protein>
<evidence type="ECO:0000256" key="6">
    <source>
        <dbReference type="SAM" id="MobiDB-lite"/>
    </source>
</evidence>